<dbReference type="Proteomes" id="UP000663193">
    <property type="component" value="Chromosome 14"/>
</dbReference>
<name>A0A7U2I7L1_PHANO</name>
<organism evidence="1 2">
    <name type="scientific">Phaeosphaeria nodorum (strain SN15 / ATCC MYA-4574 / FGSC 10173)</name>
    <name type="common">Glume blotch fungus</name>
    <name type="synonym">Parastagonospora nodorum</name>
    <dbReference type="NCBI Taxonomy" id="321614"/>
    <lineage>
        <taxon>Eukaryota</taxon>
        <taxon>Fungi</taxon>
        <taxon>Dikarya</taxon>
        <taxon>Ascomycota</taxon>
        <taxon>Pezizomycotina</taxon>
        <taxon>Dothideomycetes</taxon>
        <taxon>Pleosporomycetidae</taxon>
        <taxon>Pleosporales</taxon>
        <taxon>Pleosporineae</taxon>
        <taxon>Phaeosphaeriaceae</taxon>
        <taxon>Parastagonospora</taxon>
    </lineage>
</organism>
<gene>
    <name evidence="1" type="ORF">JI435_113070</name>
</gene>
<dbReference type="OrthoDB" id="3801074at2759"/>
<sequence length="414" mass="46900">MGKIYSYAQCVYIWLGKLPSIPSIACLLSPPWSMLSSKKQYRRRICNVDVYQNPYWGRAWVTQEIVLARHLKVFIKDTVLDFRDFIIAIGYPTSPSKRRGQALLPKYPGPKLGVSRIEQYLLVKPDLLTPETPEDGGRASVWYSGLIALLDRFRTWGCAIPRDRIFSLLALCEEGRGITVDYDVREEELGYQVLQNCMSTLCLCSAMLVGEALQVSPPGSDEVGTMPRCGPFLQVSVEKWKSRSRVRMQNHKLTSQGLRYFDVPIWTPTFPAPRSDYSLPCFVTQRVFEALHLHAVFIPHDYVYKQDSHFDLGEEILVPEHMRSFLGKLEAECRSASNPGNIRLFAKGFSFGPGTGIRISLSLIWNLERDYGVTTCDVAVPAVWNPGTPPFMSLGCGAWNTLRKGDEDEERVCR</sequence>
<evidence type="ECO:0008006" key="3">
    <source>
        <dbReference type="Google" id="ProtNLM"/>
    </source>
</evidence>
<protein>
    <recommendedName>
        <fullName evidence="3">Heterokaryon incompatibility domain-containing protein</fullName>
    </recommendedName>
</protein>
<dbReference type="PANTHER" id="PTHR24148:SF73">
    <property type="entry name" value="HET DOMAIN PROTEIN (AFU_ORTHOLOGUE AFUA_8G01020)"/>
    <property type="match status" value="1"/>
</dbReference>
<evidence type="ECO:0000313" key="1">
    <source>
        <dbReference type="EMBL" id="QRD02553.1"/>
    </source>
</evidence>
<dbReference type="VEuPathDB" id="FungiDB:JI435_113070"/>
<dbReference type="EMBL" id="CP069036">
    <property type="protein sequence ID" value="QRD02553.1"/>
    <property type="molecule type" value="Genomic_DNA"/>
</dbReference>
<reference evidence="2" key="1">
    <citation type="journal article" date="2021" name="BMC Genomics">
        <title>Chromosome-level genome assembly and manually-curated proteome of model necrotroph Parastagonospora nodorum Sn15 reveals a genome-wide trove of candidate effector homologs, and redundancy of virulence-related functions within an accessory chromosome.</title>
        <authorList>
            <person name="Bertazzoni S."/>
            <person name="Jones D.A.B."/>
            <person name="Phan H.T."/>
            <person name="Tan K.-C."/>
            <person name="Hane J.K."/>
        </authorList>
    </citation>
    <scope>NUCLEOTIDE SEQUENCE [LARGE SCALE GENOMIC DNA]</scope>
    <source>
        <strain evidence="2">SN15 / ATCC MYA-4574 / FGSC 10173)</strain>
    </source>
</reference>
<proteinExistence type="predicted"/>
<evidence type="ECO:0000313" key="2">
    <source>
        <dbReference type="Proteomes" id="UP000663193"/>
    </source>
</evidence>
<dbReference type="PANTHER" id="PTHR24148">
    <property type="entry name" value="ANKYRIN REPEAT DOMAIN-CONTAINING PROTEIN 39 HOMOLOG-RELATED"/>
    <property type="match status" value="1"/>
</dbReference>
<dbReference type="AlphaFoldDB" id="A0A7U2I7L1"/>
<accession>A0A7U2I7L1</accession>
<keyword evidence="2" id="KW-1185">Reference proteome</keyword>
<dbReference type="InterPro" id="IPR052895">
    <property type="entry name" value="HetReg/Transcr_Mod"/>
</dbReference>